<dbReference type="CDD" id="cd06225">
    <property type="entry name" value="HAMP"/>
    <property type="match status" value="1"/>
</dbReference>
<dbReference type="SMART" id="SM00304">
    <property type="entry name" value="HAMP"/>
    <property type="match status" value="1"/>
</dbReference>
<comment type="similarity">
    <text evidence="10">Belongs to the methyl-accepting chemotaxis (MCP) protein family.</text>
</comment>
<dbReference type="CDD" id="cd11386">
    <property type="entry name" value="MCP_signal"/>
    <property type="match status" value="1"/>
</dbReference>
<dbReference type="EMBL" id="QSND01000002">
    <property type="protein sequence ID" value="KAA6451882.1"/>
    <property type="molecule type" value="Genomic_DNA"/>
</dbReference>
<dbReference type="PROSITE" id="PS50111">
    <property type="entry name" value="CHEMOTAXIS_TRANSDUC_2"/>
    <property type="match status" value="1"/>
</dbReference>
<dbReference type="Proteomes" id="UP000324326">
    <property type="component" value="Unassembled WGS sequence"/>
</dbReference>
<dbReference type="Pfam" id="PF02743">
    <property type="entry name" value="dCache_1"/>
    <property type="match status" value="1"/>
</dbReference>
<evidence type="ECO:0000313" key="16">
    <source>
        <dbReference type="Proteomes" id="UP000324326"/>
    </source>
</evidence>
<dbReference type="InterPro" id="IPR004090">
    <property type="entry name" value="Chemotax_Me-accpt_rcpt"/>
</dbReference>
<dbReference type="PRINTS" id="PR00260">
    <property type="entry name" value="CHEMTRNSDUCR"/>
</dbReference>
<dbReference type="InterPro" id="IPR003122">
    <property type="entry name" value="Tar_rcpt_lig-bd"/>
</dbReference>
<dbReference type="Pfam" id="PF00015">
    <property type="entry name" value="MCPsignal"/>
    <property type="match status" value="1"/>
</dbReference>
<keyword evidence="8 12" id="KW-0472">Membrane</keyword>
<keyword evidence="4" id="KW-0145">Chemotaxis</keyword>
<dbReference type="GO" id="GO:0006935">
    <property type="term" value="P:chemotaxis"/>
    <property type="evidence" value="ECO:0007669"/>
    <property type="project" value="UniProtKB-KW"/>
</dbReference>
<dbReference type="InterPro" id="IPR029151">
    <property type="entry name" value="Sensor-like_sf"/>
</dbReference>
<dbReference type="GO" id="GO:0007165">
    <property type="term" value="P:signal transduction"/>
    <property type="evidence" value="ECO:0007669"/>
    <property type="project" value="UniProtKB-KW"/>
</dbReference>
<keyword evidence="3" id="KW-0488">Methylation</keyword>
<dbReference type="GO" id="GO:0043200">
    <property type="term" value="P:response to amino acid"/>
    <property type="evidence" value="ECO:0007669"/>
    <property type="project" value="UniProtKB-ARBA"/>
</dbReference>
<dbReference type="PANTHER" id="PTHR32089">
    <property type="entry name" value="METHYL-ACCEPTING CHEMOTAXIS PROTEIN MCPB"/>
    <property type="match status" value="1"/>
</dbReference>
<comment type="caution">
    <text evidence="15">The sequence shown here is derived from an EMBL/GenBank/DDBJ whole genome shotgun (WGS) entry which is preliminary data.</text>
</comment>
<evidence type="ECO:0000256" key="9">
    <source>
        <dbReference type="ARBA" id="ARBA00023224"/>
    </source>
</evidence>
<gene>
    <name evidence="15" type="ORF">DX927_14340</name>
</gene>
<evidence type="ECO:0000256" key="12">
    <source>
        <dbReference type="SAM" id="Phobius"/>
    </source>
</evidence>
<keyword evidence="9 11" id="KW-0807">Transducer</keyword>
<evidence type="ECO:0000256" key="2">
    <source>
        <dbReference type="ARBA" id="ARBA00022475"/>
    </source>
</evidence>
<name>A0A5M8S199_9BACI</name>
<evidence type="ECO:0000256" key="6">
    <source>
        <dbReference type="ARBA" id="ARBA00022692"/>
    </source>
</evidence>
<dbReference type="SUPFAM" id="SSF103190">
    <property type="entry name" value="Sensory domain-like"/>
    <property type="match status" value="1"/>
</dbReference>
<protein>
    <submittedName>
        <fullName evidence="15">HAMP domain-containing protein</fullName>
    </submittedName>
</protein>
<dbReference type="CDD" id="cd12912">
    <property type="entry name" value="PDC2_MCP_like"/>
    <property type="match status" value="1"/>
</dbReference>
<dbReference type="InterPro" id="IPR033479">
    <property type="entry name" value="dCache_1"/>
</dbReference>
<dbReference type="FunFam" id="3.30.450.20:FF:000048">
    <property type="entry name" value="Methyl-accepting chemotaxis protein"/>
    <property type="match status" value="1"/>
</dbReference>
<comment type="subcellular location">
    <subcellularLocation>
        <location evidence="1">Cell inner membrane</location>
        <topology evidence="1">Multi-pass membrane protein</topology>
    </subcellularLocation>
</comment>
<feature type="transmembrane region" description="Helical" evidence="12">
    <location>
        <begin position="279"/>
        <end position="302"/>
    </location>
</feature>
<evidence type="ECO:0000256" key="10">
    <source>
        <dbReference type="ARBA" id="ARBA00029447"/>
    </source>
</evidence>
<dbReference type="PROSITE" id="PS50885">
    <property type="entry name" value="HAMP"/>
    <property type="match status" value="1"/>
</dbReference>
<organism evidence="15 16">
    <name type="scientific">Bacillus swezeyi</name>
    <dbReference type="NCBI Taxonomy" id="1925020"/>
    <lineage>
        <taxon>Bacteria</taxon>
        <taxon>Bacillati</taxon>
        <taxon>Bacillota</taxon>
        <taxon>Bacilli</taxon>
        <taxon>Bacillales</taxon>
        <taxon>Bacillaceae</taxon>
        <taxon>Bacillus</taxon>
    </lineage>
</organism>
<evidence type="ECO:0000256" key="11">
    <source>
        <dbReference type="PROSITE-ProRule" id="PRU00284"/>
    </source>
</evidence>
<dbReference type="GO" id="GO:0004888">
    <property type="term" value="F:transmembrane signaling receptor activity"/>
    <property type="evidence" value="ECO:0007669"/>
    <property type="project" value="InterPro"/>
</dbReference>
<evidence type="ECO:0000256" key="3">
    <source>
        <dbReference type="ARBA" id="ARBA00022481"/>
    </source>
</evidence>
<dbReference type="PANTHER" id="PTHR32089:SF114">
    <property type="entry name" value="METHYL-ACCEPTING CHEMOTAXIS PROTEIN MCPB"/>
    <property type="match status" value="1"/>
</dbReference>
<proteinExistence type="inferred from homology"/>
<dbReference type="Pfam" id="PF00672">
    <property type="entry name" value="HAMP"/>
    <property type="match status" value="1"/>
</dbReference>
<evidence type="ECO:0000256" key="7">
    <source>
        <dbReference type="ARBA" id="ARBA00022989"/>
    </source>
</evidence>
<evidence type="ECO:0000259" key="14">
    <source>
        <dbReference type="PROSITE" id="PS50885"/>
    </source>
</evidence>
<dbReference type="Gene3D" id="1.10.8.500">
    <property type="entry name" value="HAMP domain in histidine kinase"/>
    <property type="match status" value="1"/>
</dbReference>
<feature type="domain" description="Methyl-accepting transducer" evidence="13">
    <location>
        <begin position="374"/>
        <end position="610"/>
    </location>
</feature>
<keyword evidence="2" id="KW-1003">Cell membrane</keyword>
<dbReference type="FunFam" id="1.10.8.500:FF:000002">
    <property type="entry name" value="Methyl-accepting chemotaxis protein"/>
    <property type="match status" value="1"/>
</dbReference>
<evidence type="ECO:0000256" key="5">
    <source>
        <dbReference type="ARBA" id="ARBA00022519"/>
    </source>
</evidence>
<keyword evidence="7 12" id="KW-1133">Transmembrane helix</keyword>
<dbReference type="Gene3D" id="3.30.450.20">
    <property type="entry name" value="PAS domain"/>
    <property type="match status" value="2"/>
</dbReference>
<keyword evidence="6 12" id="KW-0812">Transmembrane</keyword>
<dbReference type="STRING" id="1925020.BTA30_01620"/>
<dbReference type="AlphaFoldDB" id="A0A5M8S199"/>
<dbReference type="GO" id="GO:0016597">
    <property type="term" value="F:amino acid binding"/>
    <property type="evidence" value="ECO:0007669"/>
    <property type="project" value="UniProtKB-ARBA"/>
</dbReference>
<evidence type="ECO:0000256" key="8">
    <source>
        <dbReference type="ARBA" id="ARBA00023136"/>
    </source>
</evidence>
<dbReference type="InterPro" id="IPR004089">
    <property type="entry name" value="MCPsignal_dom"/>
</dbReference>
<keyword evidence="5" id="KW-0997">Cell inner membrane</keyword>
<dbReference type="Gene3D" id="1.10.287.950">
    <property type="entry name" value="Methyl-accepting chemotaxis protein"/>
    <property type="match status" value="1"/>
</dbReference>
<dbReference type="GO" id="GO:0005886">
    <property type="term" value="C:plasma membrane"/>
    <property type="evidence" value="ECO:0007669"/>
    <property type="project" value="UniProtKB-SubCell"/>
</dbReference>
<dbReference type="SMART" id="SM00319">
    <property type="entry name" value="TarH"/>
    <property type="match status" value="1"/>
</dbReference>
<evidence type="ECO:0000259" key="13">
    <source>
        <dbReference type="PROSITE" id="PS50111"/>
    </source>
</evidence>
<dbReference type="CDD" id="cd18773">
    <property type="entry name" value="PDC1_HK_sensor"/>
    <property type="match status" value="1"/>
</dbReference>
<evidence type="ECO:0000256" key="4">
    <source>
        <dbReference type="ARBA" id="ARBA00022500"/>
    </source>
</evidence>
<reference evidence="15 16" key="1">
    <citation type="submission" date="2018-08" db="EMBL/GenBank/DDBJ databases">
        <title>Bacillus phenotypic plasticity.</title>
        <authorList>
            <person name="Hurtado E."/>
        </authorList>
    </citation>
    <scope>NUCLEOTIDE SEQUENCE [LARGE SCALE GENOMIC DNA]</scope>
    <source>
        <strain evidence="15 16">427</strain>
    </source>
</reference>
<dbReference type="InterPro" id="IPR003660">
    <property type="entry name" value="HAMP_dom"/>
</dbReference>
<evidence type="ECO:0000313" key="15">
    <source>
        <dbReference type="EMBL" id="KAA6451882.1"/>
    </source>
</evidence>
<dbReference type="SUPFAM" id="SSF58104">
    <property type="entry name" value="Methyl-accepting chemotaxis protein (MCP) signaling domain"/>
    <property type="match status" value="1"/>
</dbReference>
<evidence type="ECO:0000256" key="1">
    <source>
        <dbReference type="ARBA" id="ARBA00004429"/>
    </source>
</evidence>
<accession>A0A5M8S199</accession>
<dbReference type="RefSeq" id="WP_148957721.1">
    <property type="nucleotide sequence ID" value="NZ_VTEL01000003.1"/>
</dbReference>
<dbReference type="SMART" id="SM00283">
    <property type="entry name" value="MA"/>
    <property type="match status" value="1"/>
</dbReference>
<feature type="domain" description="HAMP" evidence="14">
    <location>
        <begin position="303"/>
        <end position="355"/>
    </location>
</feature>
<dbReference type="FunFam" id="1.10.287.950:FF:000001">
    <property type="entry name" value="Methyl-accepting chemotaxis sensory transducer"/>
    <property type="match status" value="1"/>
</dbReference>
<sequence length="661" mass="72099">MKKILGWIKRPSLSKKLTISFLLILTVPILILSIASVYQASRSLEDEIMRSARNSVDQLNEMIDQNVEKKADAITYFSEVIHEKTYKEKGRTSVREKFEQYAKQNKDVEAIFTGSKDSVYVQHPYTKMPDDYDPVERGWYQEAVEKKGEVIVTEPYESAATGNTVITIAKQNEDGSGVAALSLNIDELIKATNDVKIGKSGFAFISSADKKYIAHPTIKAGTEGEGDWVEQVYSKEKGEYKYTFQGEDKQMAFATNKLTGWKIAGTMFSDEITNAAKPAFHMALIVFAGAVVLGGILIFFIIRAISKPLTQLVSSAESISSGDLTQQIEVRSNDEFGQLGKSFNDMSESLRTLIGTIQESVDNVAASSEQLTASADQTSKATEHITSAIEQFSSGAESQSEKVETSSHQLSQMNDRLSEMTEVSESITASSIKSTEVAETGGELVQKTVGQMNSIDQSVKQAEGVVKGLEAKSKDITSILRVINGIADQTNLLALNAAIEAARAGESGRGFSVVAEEVRKLAAQSADSAKEIETLIQEIVKEIEHSLNMFKSVNHEVQSGLKITEKTDESFNQISDMTNEIAGKLQTLNTAVEQLSKGSHEVSGAVEEIAEVSRESTAGIQDIAASAEEQLASMEEISSSSATLEQMAEDLRELTKKFKVN</sequence>